<dbReference type="InterPro" id="IPR001296">
    <property type="entry name" value="Glyco_trans_1"/>
</dbReference>
<accession>E6Q781</accession>
<dbReference type="Pfam" id="PF13439">
    <property type="entry name" value="Glyco_transf_4"/>
    <property type="match status" value="1"/>
</dbReference>
<dbReference type="AlphaFoldDB" id="E6Q781"/>
<feature type="domain" description="Glycosyl transferase family 1" evidence="2">
    <location>
        <begin position="167"/>
        <end position="315"/>
    </location>
</feature>
<sequence length="343" mass="37076">MRVAFDAQPTIGSATGIGEYARELERALRELPGMDVVPLSAPGLDPWRFDRRAYWDQVLLPIAAARSHATILHCTSGTMPAFSKLPIVLTLHDAAWLRVQGHTRFYARAYFGALMKRLAERAREIVTVSAFSAREILELHPGLDERRVHVIPLGVADDFARLQIGGGDEATILAVGTVEARKNLEVVIRALPSLPGVRAISVGPSTPYRDACAAIARELGVEDRLEFRGYVGRSALLDLYATSTVLAMPSRYEGFGLPLAQACCAGLPAIAARGSSLDEIAGESVPRIDADDVSAWSEALARVFADPERARSAAAAERAAAIERFSWRRAASATAEIYRIAST</sequence>
<dbReference type="EMBL" id="CABO01000048">
    <property type="protein sequence ID" value="CBI03056.1"/>
    <property type="molecule type" value="Genomic_DNA"/>
</dbReference>
<dbReference type="PANTHER" id="PTHR46401:SF2">
    <property type="entry name" value="GLYCOSYLTRANSFERASE WBBK-RELATED"/>
    <property type="match status" value="1"/>
</dbReference>
<evidence type="ECO:0000259" key="2">
    <source>
        <dbReference type="Pfam" id="PF00534"/>
    </source>
</evidence>
<comment type="caution">
    <text evidence="4">The sequence shown here is derived from an EMBL/GenBank/DDBJ whole genome shotgun (WGS) entry which is preliminary data.</text>
</comment>
<name>E6Q781_9ZZZZ</name>
<evidence type="ECO:0000259" key="3">
    <source>
        <dbReference type="Pfam" id="PF13439"/>
    </source>
</evidence>
<gene>
    <name evidence="4" type="ORF">CARN4_0038</name>
</gene>
<dbReference type="Pfam" id="PF00534">
    <property type="entry name" value="Glycos_transf_1"/>
    <property type="match status" value="1"/>
</dbReference>
<protein>
    <submittedName>
        <fullName evidence="4">Putative Glycosyl transferase, group 1</fullName>
    </submittedName>
</protein>
<organism evidence="4">
    <name type="scientific">mine drainage metagenome</name>
    <dbReference type="NCBI Taxonomy" id="410659"/>
    <lineage>
        <taxon>unclassified sequences</taxon>
        <taxon>metagenomes</taxon>
        <taxon>ecological metagenomes</taxon>
    </lineage>
</organism>
<dbReference type="PANTHER" id="PTHR46401">
    <property type="entry name" value="GLYCOSYLTRANSFERASE WBBK-RELATED"/>
    <property type="match status" value="1"/>
</dbReference>
<dbReference type="Gene3D" id="3.40.50.2000">
    <property type="entry name" value="Glycogen Phosphorylase B"/>
    <property type="match status" value="2"/>
</dbReference>
<proteinExistence type="predicted"/>
<feature type="domain" description="Glycosyltransferase subfamily 4-like N-terminal" evidence="3">
    <location>
        <begin position="42"/>
        <end position="157"/>
    </location>
</feature>
<reference evidence="4" key="1">
    <citation type="submission" date="2009-10" db="EMBL/GenBank/DDBJ databases">
        <title>Diversity of trophic interactions inside an arsenic-rich microbial ecosystem.</title>
        <authorList>
            <person name="Bertin P.N."/>
            <person name="Heinrich-Salmeron A."/>
            <person name="Pelletier E."/>
            <person name="Goulhen-Chollet F."/>
            <person name="Arsene-Ploetze F."/>
            <person name="Gallien S."/>
            <person name="Calteau A."/>
            <person name="Vallenet D."/>
            <person name="Casiot C."/>
            <person name="Chane-Woon-Ming B."/>
            <person name="Giloteaux L."/>
            <person name="Barakat M."/>
            <person name="Bonnefoy V."/>
            <person name="Bruneel O."/>
            <person name="Chandler M."/>
            <person name="Cleiss J."/>
            <person name="Duran R."/>
            <person name="Elbaz-Poulichet F."/>
            <person name="Fonknechten N."/>
            <person name="Lauga B."/>
            <person name="Mornico D."/>
            <person name="Ortet P."/>
            <person name="Schaeffer C."/>
            <person name="Siguier P."/>
            <person name="Alexander Thil Smith A."/>
            <person name="Van Dorsselaer A."/>
            <person name="Weissenbach J."/>
            <person name="Medigue C."/>
            <person name="Le Paslier D."/>
        </authorList>
    </citation>
    <scope>NUCLEOTIDE SEQUENCE</scope>
</reference>
<evidence type="ECO:0000256" key="1">
    <source>
        <dbReference type="ARBA" id="ARBA00022679"/>
    </source>
</evidence>
<keyword evidence="1 4" id="KW-0808">Transferase</keyword>
<dbReference type="GO" id="GO:0016757">
    <property type="term" value="F:glycosyltransferase activity"/>
    <property type="evidence" value="ECO:0007669"/>
    <property type="project" value="InterPro"/>
</dbReference>
<evidence type="ECO:0000313" key="4">
    <source>
        <dbReference type="EMBL" id="CBI03056.1"/>
    </source>
</evidence>
<dbReference type="CDD" id="cd03809">
    <property type="entry name" value="GT4_MtfB-like"/>
    <property type="match status" value="1"/>
</dbReference>
<dbReference type="SUPFAM" id="SSF53756">
    <property type="entry name" value="UDP-Glycosyltransferase/glycogen phosphorylase"/>
    <property type="match status" value="1"/>
</dbReference>
<dbReference type="InterPro" id="IPR028098">
    <property type="entry name" value="Glyco_trans_4-like_N"/>
</dbReference>
<dbReference type="GO" id="GO:0009103">
    <property type="term" value="P:lipopolysaccharide biosynthetic process"/>
    <property type="evidence" value="ECO:0007669"/>
    <property type="project" value="TreeGrafter"/>
</dbReference>